<feature type="region of interest" description="Disordered" evidence="2">
    <location>
        <begin position="1"/>
        <end position="55"/>
    </location>
</feature>
<comment type="caution">
    <text evidence="4">The sequence shown here is derived from an EMBL/GenBank/DDBJ whole genome shotgun (WGS) entry which is preliminary data.</text>
</comment>
<feature type="domain" description="C2H2-type" evidence="3">
    <location>
        <begin position="349"/>
        <end position="376"/>
    </location>
</feature>
<feature type="compositionally biased region" description="Acidic residues" evidence="2">
    <location>
        <begin position="197"/>
        <end position="210"/>
    </location>
</feature>
<dbReference type="Proteomes" id="UP000796880">
    <property type="component" value="Unassembled WGS sequence"/>
</dbReference>
<evidence type="ECO:0000256" key="2">
    <source>
        <dbReference type="SAM" id="MobiDB-lite"/>
    </source>
</evidence>
<proteinExistence type="predicted"/>
<protein>
    <recommendedName>
        <fullName evidence="3">C2H2-type domain-containing protein</fullName>
    </recommendedName>
</protein>
<keyword evidence="1" id="KW-0862">Zinc</keyword>
<dbReference type="InterPro" id="IPR036236">
    <property type="entry name" value="Znf_C2H2_sf"/>
</dbReference>
<dbReference type="Gene3D" id="3.30.160.60">
    <property type="entry name" value="Classic Zinc Finger"/>
    <property type="match status" value="2"/>
</dbReference>
<feature type="compositionally biased region" description="Basic and acidic residues" evidence="2">
    <location>
        <begin position="321"/>
        <end position="342"/>
    </location>
</feature>
<accession>A0A8K0HM35</accession>
<feature type="domain" description="C2H2-type" evidence="3">
    <location>
        <begin position="131"/>
        <end position="153"/>
    </location>
</feature>
<feature type="compositionally biased region" description="Polar residues" evidence="2">
    <location>
        <begin position="463"/>
        <end position="486"/>
    </location>
</feature>
<name>A0A8K0HM35_9ROSA</name>
<dbReference type="EMBL" id="VOIH02000002">
    <property type="protein sequence ID" value="KAF3454079.1"/>
    <property type="molecule type" value="Genomic_DNA"/>
</dbReference>
<keyword evidence="1" id="KW-0863">Zinc-finger</keyword>
<feature type="region of interest" description="Disordered" evidence="2">
    <location>
        <begin position="195"/>
        <end position="214"/>
    </location>
</feature>
<dbReference type="PROSITE" id="PS00028">
    <property type="entry name" value="ZINC_FINGER_C2H2_1"/>
    <property type="match status" value="4"/>
</dbReference>
<feature type="domain" description="C2H2-type" evidence="3">
    <location>
        <begin position="417"/>
        <end position="445"/>
    </location>
</feature>
<dbReference type="PROSITE" id="PS50157">
    <property type="entry name" value="ZINC_FINGER_C2H2_2"/>
    <property type="match status" value="4"/>
</dbReference>
<dbReference type="GO" id="GO:0008270">
    <property type="term" value="F:zinc ion binding"/>
    <property type="evidence" value="ECO:0007669"/>
    <property type="project" value="UniProtKB-KW"/>
</dbReference>
<dbReference type="AlphaFoldDB" id="A0A8K0HM35"/>
<dbReference type="Pfam" id="PF13912">
    <property type="entry name" value="zf-C2H2_6"/>
    <property type="match status" value="4"/>
</dbReference>
<feature type="compositionally biased region" description="Acidic residues" evidence="2">
    <location>
        <begin position="498"/>
        <end position="514"/>
    </location>
</feature>
<dbReference type="SUPFAM" id="SSF57667">
    <property type="entry name" value="beta-beta-alpha zinc fingers"/>
    <property type="match status" value="2"/>
</dbReference>
<dbReference type="PANTHER" id="PTHR47591">
    <property type="entry name" value="ZINC FINGER PROTEIN ZAT2-RELATED"/>
    <property type="match status" value="1"/>
</dbReference>
<gene>
    <name evidence="4" type="ORF">FNV43_RR04526</name>
</gene>
<feature type="region of interest" description="Disordered" evidence="2">
    <location>
        <begin position="463"/>
        <end position="514"/>
    </location>
</feature>
<feature type="domain" description="C2H2-type" evidence="3">
    <location>
        <begin position="59"/>
        <end position="86"/>
    </location>
</feature>
<evidence type="ECO:0000313" key="4">
    <source>
        <dbReference type="EMBL" id="KAF3454079.1"/>
    </source>
</evidence>
<keyword evidence="1" id="KW-0479">Metal-binding</keyword>
<reference evidence="4" key="1">
    <citation type="submission" date="2020-03" db="EMBL/GenBank/DDBJ databases">
        <title>A high-quality chromosome-level genome assembly of a woody plant with both climbing and erect habits, Rhamnella rubrinervis.</title>
        <authorList>
            <person name="Lu Z."/>
            <person name="Yang Y."/>
            <person name="Zhu X."/>
            <person name="Sun Y."/>
        </authorList>
    </citation>
    <scope>NUCLEOTIDE SEQUENCE</scope>
    <source>
        <strain evidence="4">BYM</strain>
        <tissue evidence="4">Leaf</tissue>
    </source>
</reference>
<dbReference type="SMART" id="SM00355">
    <property type="entry name" value="ZnF_C2H2"/>
    <property type="match status" value="4"/>
</dbReference>
<evidence type="ECO:0000313" key="5">
    <source>
        <dbReference type="Proteomes" id="UP000796880"/>
    </source>
</evidence>
<feature type="region of interest" description="Disordered" evidence="2">
    <location>
        <begin position="318"/>
        <end position="342"/>
    </location>
</feature>
<organism evidence="4 5">
    <name type="scientific">Rhamnella rubrinervis</name>
    <dbReference type="NCBI Taxonomy" id="2594499"/>
    <lineage>
        <taxon>Eukaryota</taxon>
        <taxon>Viridiplantae</taxon>
        <taxon>Streptophyta</taxon>
        <taxon>Embryophyta</taxon>
        <taxon>Tracheophyta</taxon>
        <taxon>Spermatophyta</taxon>
        <taxon>Magnoliopsida</taxon>
        <taxon>eudicotyledons</taxon>
        <taxon>Gunneridae</taxon>
        <taxon>Pentapetalae</taxon>
        <taxon>rosids</taxon>
        <taxon>fabids</taxon>
        <taxon>Rosales</taxon>
        <taxon>Rhamnaceae</taxon>
        <taxon>rhamnoid group</taxon>
        <taxon>Rhamneae</taxon>
        <taxon>Rhamnella</taxon>
    </lineage>
</organism>
<dbReference type="InterPro" id="IPR013087">
    <property type="entry name" value="Znf_C2H2_type"/>
</dbReference>
<feature type="region of interest" description="Disordered" evidence="2">
    <location>
        <begin position="367"/>
        <end position="387"/>
    </location>
</feature>
<feature type="compositionally biased region" description="Polar residues" evidence="2">
    <location>
        <begin position="43"/>
        <end position="52"/>
    </location>
</feature>
<feature type="compositionally biased region" description="Basic and acidic residues" evidence="2">
    <location>
        <begin position="1"/>
        <end position="22"/>
    </location>
</feature>
<sequence length="514" mass="57629">MDEEQEKQFAEDDNNRNQDQKQLKLKIINSSDGAAPGPKKQLEGNNQGVVRQQQHKEPRICDLCGKVFDSGKALGGHKRFHNEEARKCGMVIPTKLKMKKHKHTLVHNASDSISGALVVDGSSETSPEEKFRCNVCLKEFRSKKSLFGHMRSHPDRLWRGMQPPRGLVCHKIDSCSPPAADDKLPAAAARIRKSDELEYDDGDEYDDDEYQTEKGIDLIQSGVSSWCKTDKRGRQSIQRPDQAAAEKLVCLSAGDQSPKSEEGESLKKIKNKKILSYDSDDAYWLGEDRRYLELDVEKKQIRGFDDYDMSGVKRKMTTSSTKKDKYFSEKKPRKMSEESAVEKRPKTSFKCTSCGKSFKTFQALGGHRSSHNKYKNNPSSSTMDDESDLVVDEKRSAGAGLRSVPVVQVDEISDTIYHCCKICNEKFTSRKGLGGHVKCHSRRSSSSSRVIEDIQDSLLMATSEASTGKTSNQSASPGENSQSTGSRMLEFDLNEPYVMEDDEDGANDDDDQYI</sequence>
<evidence type="ECO:0000259" key="3">
    <source>
        <dbReference type="PROSITE" id="PS50157"/>
    </source>
</evidence>
<keyword evidence="5" id="KW-1185">Reference proteome</keyword>
<dbReference type="PANTHER" id="PTHR47591:SF1">
    <property type="entry name" value="ZINC FINGER PROTEIN ZAT2-RELATED"/>
    <property type="match status" value="1"/>
</dbReference>
<evidence type="ECO:0000256" key="1">
    <source>
        <dbReference type="PROSITE-ProRule" id="PRU00042"/>
    </source>
</evidence>
<dbReference type="OrthoDB" id="6077919at2759"/>